<evidence type="ECO:0000313" key="3">
    <source>
        <dbReference type="Proteomes" id="UP000548632"/>
    </source>
</evidence>
<dbReference type="InterPro" id="IPR050792">
    <property type="entry name" value="ADP-ribosylglycohydrolase"/>
</dbReference>
<keyword evidence="1" id="KW-0460">Magnesium</keyword>
<proteinExistence type="predicted"/>
<dbReference type="GO" id="GO:0047407">
    <property type="term" value="F:ADP-ribosyl-[dinitrogen reductase] hydrolase activity"/>
    <property type="evidence" value="ECO:0007669"/>
    <property type="project" value="UniProtKB-EC"/>
</dbReference>
<dbReference type="AlphaFoldDB" id="A0A839HCL5"/>
<dbReference type="RefSeq" id="WP_182582117.1">
    <property type="nucleotide sequence ID" value="NZ_JABVCQ010000003.1"/>
</dbReference>
<keyword evidence="2" id="KW-0326">Glycosidase</keyword>
<dbReference type="InterPro" id="IPR005502">
    <property type="entry name" value="Ribosyl_crysJ1"/>
</dbReference>
<evidence type="ECO:0000256" key="1">
    <source>
        <dbReference type="PIRSR" id="PIRSR605502-1"/>
    </source>
</evidence>
<dbReference type="PANTHER" id="PTHR16222:SF12">
    <property type="entry name" value="ADP-RIBOSYLGLYCOHYDROLASE-RELATED"/>
    <property type="match status" value="1"/>
</dbReference>
<evidence type="ECO:0000313" key="2">
    <source>
        <dbReference type="EMBL" id="MBB1125008.1"/>
    </source>
</evidence>
<feature type="binding site" evidence="1">
    <location>
        <position position="264"/>
    </location>
    <ligand>
        <name>Mg(2+)</name>
        <dbReference type="ChEBI" id="CHEBI:18420"/>
        <label>1</label>
    </ligand>
</feature>
<keyword evidence="2" id="KW-0378">Hydrolase</keyword>
<dbReference type="InterPro" id="IPR013479">
    <property type="entry name" value="ADP-ribosyl_diN_reduct_hydro"/>
</dbReference>
<reference evidence="2 3" key="1">
    <citation type="journal article" date="2020" name="Arch. Microbiol.">
        <title>The genome sequence of the giant phototrophic gammaproteobacterium Thiospirillum jenense gives insight into its physiological properties and phylogenetic relationships.</title>
        <authorList>
            <person name="Imhoff J.F."/>
            <person name="Meyer T.E."/>
            <person name="Kyndt J.A."/>
        </authorList>
    </citation>
    <scope>NUCLEOTIDE SEQUENCE [LARGE SCALE GENOMIC DNA]</scope>
    <source>
        <strain evidence="2 3">DSM 216</strain>
    </source>
</reference>
<keyword evidence="1" id="KW-0479">Metal-binding</keyword>
<feature type="binding site" evidence="1">
    <location>
        <position position="263"/>
    </location>
    <ligand>
        <name>Mg(2+)</name>
        <dbReference type="ChEBI" id="CHEBI:18420"/>
        <label>1</label>
    </ligand>
</feature>
<dbReference type="SUPFAM" id="SSF101478">
    <property type="entry name" value="ADP-ribosylglycohydrolase"/>
    <property type="match status" value="1"/>
</dbReference>
<dbReference type="GO" id="GO:0046872">
    <property type="term" value="F:metal ion binding"/>
    <property type="evidence" value="ECO:0007669"/>
    <property type="project" value="UniProtKB-KW"/>
</dbReference>
<feature type="binding site" evidence="1">
    <location>
        <position position="261"/>
    </location>
    <ligand>
        <name>Mg(2+)</name>
        <dbReference type="ChEBI" id="CHEBI:18420"/>
        <label>1</label>
    </ligand>
</feature>
<comment type="caution">
    <text evidence="2">The sequence shown here is derived from an EMBL/GenBank/DDBJ whole genome shotgun (WGS) entry which is preliminary data.</text>
</comment>
<sequence>MHVLIRRRESPLLAGIAATNELEQRAISAYLGLAIGDAFGATVEFLTPREIKAQYGEHRELIGGGWLHLKRGQVTDDTEMSLALGDSILQCGQVDAVAAAEAFSAWMRTKPVDIGNTVRRGIAYYRRTGATCVPENTYDAGNGACMRCLPVALATLGADLATVVQTNQLQAHITHHNAQSDHGCECVIQMVQAALLGEKLPILQQHADALVATDNQFAYQRKREENPSAFIVETLRAVFQTLVSTDNFEQALIDVVNRGGDADTTGAIVGMIAGALYGSSALPARWLEALDRHTALRVIEQARALLELSPLRQHPV</sequence>
<keyword evidence="3" id="KW-1185">Reference proteome</keyword>
<dbReference type="PANTHER" id="PTHR16222">
    <property type="entry name" value="ADP-RIBOSYLGLYCOHYDROLASE"/>
    <property type="match status" value="1"/>
</dbReference>
<organism evidence="2 3">
    <name type="scientific">Thiospirillum jenense</name>
    <dbReference type="NCBI Taxonomy" id="1653858"/>
    <lineage>
        <taxon>Bacteria</taxon>
        <taxon>Pseudomonadati</taxon>
        <taxon>Pseudomonadota</taxon>
        <taxon>Gammaproteobacteria</taxon>
        <taxon>Chromatiales</taxon>
        <taxon>Chromatiaceae</taxon>
        <taxon>Thiospirillum</taxon>
    </lineage>
</organism>
<dbReference type="InterPro" id="IPR036705">
    <property type="entry name" value="Ribosyl_crysJ1_sf"/>
</dbReference>
<dbReference type="Proteomes" id="UP000548632">
    <property type="component" value="Unassembled WGS sequence"/>
</dbReference>
<feature type="binding site" evidence="1">
    <location>
        <position position="77"/>
    </location>
    <ligand>
        <name>Mg(2+)</name>
        <dbReference type="ChEBI" id="CHEBI:18420"/>
        <label>1</label>
    </ligand>
</feature>
<dbReference type="EMBL" id="JABVCQ010000003">
    <property type="protein sequence ID" value="MBB1125008.1"/>
    <property type="molecule type" value="Genomic_DNA"/>
</dbReference>
<feature type="binding site" evidence="1">
    <location>
        <position position="76"/>
    </location>
    <ligand>
        <name>Mg(2+)</name>
        <dbReference type="ChEBI" id="CHEBI:18420"/>
        <label>1</label>
    </ligand>
</feature>
<feature type="binding site" evidence="1">
    <location>
        <position position="75"/>
    </location>
    <ligand>
        <name>Mg(2+)</name>
        <dbReference type="ChEBI" id="CHEBI:18420"/>
        <label>1</label>
    </ligand>
</feature>
<dbReference type="NCBIfam" id="TIGR02662">
    <property type="entry name" value="dinitro_DRAG"/>
    <property type="match status" value="1"/>
</dbReference>
<protein>
    <submittedName>
        <fullName evidence="2">ADP-ribosyl-[dinitrogen reductase] hydrolase</fullName>
        <ecNumber evidence="2">3.2.2.24</ecNumber>
    </submittedName>
</protein>
<comment type="cofactor">
    <cofactor evidence="1">
        <name>Mg(2+)</name>
        <dbReference type="ChEBI" id="CHEBI:18420"/>
    </cofactor>
    <text evidence="1">Binds 2 magnesium ions per subunit.</text>
</comment>
<accession>A0A839HCL5</accession>
<dbReference type="EC" id="3.2.2.24" evidence="2"/>
<dbReference type="Gene3D" id="1.10.4080.10">
    <property type="entry name" value="ADP-ribosylation/Crystallin J1"/>
    <property type="match status" value="1"/>
</dbReference>
<name>A0A839HCL5_9GAMM</name>
<dbReference type="Pfam" id="PF03747">
    <property type="entry name" value="ADP_ribosyl_GH"/>
    <property type="match status" value="1"/>
</dbReference>
<gene>
    <name evidence="2" type="primary">draG</name>
    <name evidence="2" type="ORF">HUK38_02030</name>
</gene>